<dbReference type="GO" id="GO:0000981">
    <property type="term" value="F:DNA-binding transcription factor activity, RNA polymerase II-specific"/>
    <property type="evidence" value="ECO:0007669"/>
    <property type="project" value="InterPro"/>
</dbReference>
<name>A0A177UZ04_9BASI</name>
<evidence type="ECO:0000259" key="8">
    <source>
        <dbReference type="PROSITE" id="PS50157"/>
    </source>
</evidence>
<keyword evidence="5" id="KW-0862">Zinc</keyword>
<feature type="region of interest" description="Disordered" evidence="7">
    <location>
        <begin position="254"/>
        <end position="351"/>
    </location>
</feature>
<feature type="compositionally biased region" description="Gly residues" evidence="7">
    <location>
        <begin position="504"/>
        <end position="513"/>
    </location>
</feature>
<feature type="region of interest" description="Disordered" evidence="7">
    <location>
        <begin position="1"/>
        <end position="72"/>
    </location>
</feature>
<dbReference type="Proteomes" id="UP000077671">
    <property type="component" value="Unassembled WGS sequence"/>
</dbReference>
<feature type="compositionally biased region" description="Gly residues" evidence="7">
    <location>
        <begin position="417"/>
        <end position="438"/>
    </location>
</feature>
<evidence type="ECO:0000313" key="9">
    <source>
        <dbReference type="EMBL" id="KAE8261100.1"/>
    </source>
</evidence>
<keyword evidence="6" id="KW-0539">Nucleus</keyword>
<evidence type="ECO:0000256" key="3">
    <source>
        <dbReference type="ARBA" id="ARBA00022737"/>
    </source>
</evidence>
<gene>
    <name evidence="9" type="ORF">A4X03_0g3542</name>
</gene>
<dbReference type="Gene3D" id="3.30.160.60">
    <property type="entry name" value="Classic Zinc Finger"/>
    <property type="match status" value="2"/>
</dbReference>
<protein>
    <recommendedName>
        <fullName evidence="8">C2H2-type domain-containing protein</fullName>
    </recommendedName>
</protein>
<dbReference type="PANTHER" id="PTHR40626:SF11">
    <property type="entry name" value="ZINC FINGER PROTEIN YPR022C"/>
    <property type="match status" value="1"/>
</dbReference>
<feature type="compositionally biased region" description="Basic residues" evidence="7">
    <location>
        <begin position="53"/>
        <end position="62"/>
    </location>
</feature>
<evidence type="ECO:0000313" key="10">
    <source>
        <dbReference type="Proteomes" id="UP000077671"/>
    </source>
</evidence>
<dbReference type="FunFam" id="3.30.160.60:FF:000065">
    <property type="entry name" value="B-cell CLL/lymphoma 6, member B"/>
    <property type="match status" value="1"/>
</dbReference>
<feature type="compositionally biased region" description="Basic residues" evidence="7">
    <location>
        <begin position="473"/>
        <end position="501"/>
    </location>
</feature>
<evidence type="ECO:0000256" key="5">
    <source>
        <dbReference type="ARBA" id="ARBA00022833"/>
    </source>
</evidence>
<feature type="compositionally biased region" description="Low complexity" evidence="7">
    <location>
        <begin position="289"/>
        <end position="301"/>
    </location>
</feature>
<feature type="compositionally biased region" description="Gly residues" evidence="7">
    <location>
        <begin position="593"/>
        <end position="607"/>
    </location>
</feature>
<evidence type="ECO:0000256" key="7">
    <source>
        <dbReference type="SAM" id="MobiDB-lite"/>
    </source>
</evidence>
<organism evidence="9 10">
    <name type="scientific">Tilletia caries</name>
    <name type="common">wheat bunt fungus</name>
    <dbReference type="NCBI Taxonomy" id="13290"/>
    <lineage>
        <taxon>Eukaryota</taxon>
        <taxon>Fungi</taxon>
        <taxon>Dikarya</taxon>
        <taxon>Basidiomycota</taxon>
        <taxon>Ustilaginomycotina</taxon>
        <taxon>Exobasidiomycetes</taxon>
        <taxon>Tilletiales</taxon>
        <taxon>Tilletiaceae</taxon>
        <taxon>Tilletia</taxon>
    </lineage>
</organism>
<feature type="compositionally biased region" description="Gly residues" evidence="7">
    <location>
        <begin position="326"/>
        <end position="337"/>
    </location>
</feature>
<keyword evidence="2" id="KW-0479">Metal-binding</keyword>
<dbReference type="EMBL" id="LWDD02000414">
    <property type="protein sequence ID" value="KAE8261100.1"/>
    <property type="molecule type" value="Genomic_DNA"/>
</dbReference>
<feature type="domain" description="C2H2-type" evidence="8">
    <location>
        <begin position="200"/>
        <end position="227"/>
    </location>
</feature>
<accession>A0A177UZ04</accession>
<keyword evidence="4" id="KW-0863">Zinc-finger</keyword>
<dbReference type="GO" id="GO:0005634">
    <property type="term" value="C:nucleus"/>
    <property type="evidence" value="ECO:0007669"/>
    <property type="project" value="UniProtKB-SubCell"/>
</dbReference>
<comment type="subcellular location">
    <subcellularLocation>
        <location evidence="1">Nucleus</location>
    </subcellularLocation>
</comment>
<dbReference type="GO" id="GO:0008270">
    <property type="term" value="F:zinc ion binding"/>
    <property type="evidence" value="ECO:0007669"/>
    <property type="project" value="UniProtKB-KW"/>
</dbReference>
<dbReference type="InterPro" id="IPR013087">
    <property type="entry name" value="Znf_C2H2_type"/>
</dbReference>
<evidence type="ECO:0000256" key="1">
    <source>
        <dbReference type="ARBA" id="ARBA00004123"/>
    </source>
</evidence>
<comment type="caution">
    <text evidence="9">The sequence shown here is derived from an EMBL/GenBank/DDBJ whole genome shotgun (WGS) entry which is preliminary data.</text>
</comment>
<feature type="compositionally biased region" description="Low complexity" evidence="7">
    <location>
        <begin position="35"/>
        <end position="52"/>
    </location>
</feature>
<reference evidence="9" key="1">
    <citation type="submission" date="2016-04" db="EMBL/GenBank/DDBJ databases">
        <authorList>
            <person name="Nguyen H.D."/>
            <person name="Kesanakurti P."/>
            <person name="Cullis J."/>
            <person name="Levesque C.A."/>
            <person name="Hambleton S."/>
        </authorList>
    </citation>
    <scope>NUCLEOTIDE SEQUENCE</scope>
    <source>
        <strain evidence="9">DAOMC 238032</strain>
    </source>
</reference>
<feature type="compositionally biased region" description="Polar residues" evidence="7">
    <location>
        <begin position="97"/>
        <end position="110"/>
    </location>
</feature>
<dbReference type="AlphaFoldDB" id="A0A177UZ04"/>
<feature type="compositionally biased region" description="Basic residues" evidence="7">
    <location>
        <begin position="20"/>
        <end position="34"/>
    </location>
</feature>
<dbReference type="PROSITE" id="PS00028">
    <property type="entry name" value="ZINC_FINGER_C2H2_1"/>
    <property type="match status" value="1"/>
</dbReference>
<keyword evidence="3" id="KW-0677">Repeat</keyword>
<evidence type="ECO:0000256" key="6">
    <source>
        <dbReference type="ARBA" id="ARBA00023242"/>
    </source>
</evidence>
<dbReference type="GO" id="GO:0000785">
    <property type="term" value="C:chromatin"/>
    <property type="evidence" value="ECO:0007669"/>
    <property type="project" value="TreeGrafter"/>
</dbReference>
<dbReference type="PROSITE" id="PS50157">
    <property type="entry name" value="ZINC_FINGER_C2H2_2"/>
    <property type="match status" value="2"/>
</dbReference>
<feature type="region of interest" description="Disordered" evidence="7">
    <location>
        <begin position="562"/>
        <end position="620"/>
    </location>
</feature>
<dbReference type="Pfam" id="PF00096">
    <property type="entry name" value="zf-C2H2"/>
    <property type="match status" value="2"/>
</dbReference>
<dbReference type="SUPFAM" id="SSF57667">
    <property type="entry name" value="beta-beta-alpha zinc fingers"/>
    <property type="match status" value="1"/>
</dbReference>
<evidence type="ECO:0000256" key="2">
    <source>
        <dbReference type="ARBA" id="ARBA00022723"/>
    </source>
</evidence>
<feature type="domain" description="C2H2-type" evidence="8">
    <location>
        <begin position="228"/>
        <end position="258"/>
    </location>
</feature>
<evidence type="ECO:0000256" key="4">
    <source>
        <dbReference type="ARBA" id="ARBA00022771"/>
    </source>
</evidence>
<dbReference type="GO" id="GO:0000978">
    <property type="term" value="F:RNA polymerase II cis-regulatory region sequence-specific DNA binding"/>
    <property type="evidence" value="ECO:0007669"/>
    <property type="project" value="InterPro"/>
</dbReference>
<dbReference type="InterPro" id="IPR051059">
    <property type="entry name" value="VerF-like"/>
</dbReference>
<feature type="region of interest" description="Disordered" evidence="7">
    <location>
        <begin position="413"/>
        <end position="538"/>
    </location>
</feature>
<proteinExistence type="predicted"/>
<dbReference type="PANTHER" id="PTHR40626">
    <property type="entry name" value="MIP31509P"/>
    <property type="match status" value="1"/>
</dbReference>
<feature type="compositionally biased region" description="Polar residues" evidence="7">
    <location>
        <begin position="1"/>
        <end position="10"/>
    </location>
</feature>
<sequence>MESHTQAAQASSSSSSSSHHPQHGHYHSQHHHHQSPQQNQGQGHHPSPQQHPQNHHHHHHHSGSSSYWGPPAQPSFFPSGSASISPVIGGATGSVGVLSQNGGSGSTESHPSVGGGTPSATGVSAPNPGPAPAQQPSAVPYPLNEIPSTAGFPAASADPAAYARAGAFNGGTNGVDAFYPLGLPSVMKRPTNPNAPPRQFKCNVCAASFSRNHDLKRHLRIHLAVKPFPCQFCEKSFSRKDALKRHVLVKGCGQGNKKEKEERAKKGKGKAAQQVPVGSDRSNEAIPNGSVTGVSTASTASPGNNGTSIPSTNPYDQAVHPSDFGLAGGAGSGGASGTGPADHNGSGDHFYPRGGASSLVLGSPYGSADVGREGNGGFSAYPVHGPPSAYGGGPSARTGLPMSVSSSAGSSWYNQYGPGGNPASGGGGGGEGSGGSGGSVIRSRDSTYDTDSYASSMGHASAHTPRADTPHSLHQHPSHAHHPHGHQHPHGHPHHPHHGPHSHMGGGGGGGAGQPHPSPHSSHDPYSPQTPGTYSGYGAFYPGGPAGHTLGAMSNTVASGGPANGFDGGASRPYPQQQPPHYASPYSNADSSGNGGGGGHDNSGGGAAPPQPAVPTWWRQ</sequence>
<reference evidence="9" key="2">
    <citation type="journal article" date="2019" name="IMA Fungus">
        <title>Genome sequencing and comparison of five Tilletia species to identify candidate genes for the detection of regulated species infecting wheat.</title>
        <authorList>
            <person name="Nguyen H.D.T."/>
            <person name="Sultana T."/>
            <person name="Kesanakurti P."/>
            <person name="Hambleton S."/>
        </authorList>
    </citation>
    <scope>NUCLEOTIDE SEQUENCE</scope>
    <source>
        <strain evidence="9">DAOMC 238032</strain>
    </source>
</reference>
<dbReference type="FunFam" id="3.30.160.60:FF:000145">
    <property type="entry name" value="Zinc finger protein 574"/>
    <property type="match status" value="1"/>
</dbReference>
<dbReference type="SMART" id="SM00355">
    <property type="entry name" value="ZnF_C2H2"/>
    <property type="match status" value="2"/>
</dbReference>
<feature type="region of interest" description="Disordered" evidence="7">
    <location>
        <begin position="95"/>
        <end position="144"/>
    </location>
</feature>
<feature type="compositionally biased region" description="Polar residues" evidence="7">
    <location>
        <begin position="302"/>
        <end position="315"/>
    </location>
</feature>
<dbReference type="InterPro" id="IPR036236">
    <property type="entry name" value="Znf_C2H2_sf"/>
</dbReference>